<dbReference type="InterPro" id="IPR036179">
    <property type="entry name" value="Ig-like_dom_sf"/>
</dbReference>
<dbReference type="PANTHER" id="PTHR11481:SF64">
    <property type="entry name" value="FC RECEPTOR-LIKE PROTEIN 4"/>
    <property type="match status" value="1"/>
</dbReference>
<evidence type="ECO:0000313" key="6">
    <source>
        <dbReference type="Proteomes" id="UP001469553"/>
    </source>
</evidence>
<evidence type="ECO:0000256" key="3">
    <source>
        <dbReference type="SAM" id="MobiDB-lite"/>
    </source>
</evidence>
<dbReference type="InterPro" id="IPR050488">
    <property type="entry name" value="Ig_Fc_receptor"/>
</dbReference>
<dbReference type="EMBL" id="JAHRIP010086619">
    <property type="protein sequence ID" value="MEQ2315437.1"/>
    <property type="molecule type" value="Genomic_DNA"/>
</dbReference>
<keyword evidence="1" id="KW-0732">Signal</keyword>
<reference evidence="5 6" key="1">
    <citation type="submission" date="2021-06" db="EMBL/GenBank/DDBJ databases">
        <authorList>
            <person name="Palmer J.M."/>
        </authorList>
    </citation>
    <scope>NUCLEOTIDE SEQUENCE [LARGE SCALE GENOMIC DNA]</scope>
    <source>
        <strain evidence="5 6">AS_MEX2019</strain>
        <tissue evidence="5">Muscle</tissue>
    </source>
</reference>
<comment type="caution">
    <text evidence="5">The sequence shown here is derived from an EMBL/GenBank/DDBJ whole genome shotgun (WGS) entry which is preliminary data.</text>
</comment>
<dbReference type="SMART" id="SM00409">
    <property type="entry name" value="IG"/>
    <property type="match status" value="2"/>
</dbReference>
<evidence type="ECO:0000259" key="4">
    <source>
        <dbReference type="PROSITE" id="PS50835"/>
    </source>
</evidence>
<dbReference type="PROSITE" id="PS50835">
    <property type="entry name" value="IG_LIKE"/>
    <property type="match status" value="1"/>
</dbReference>
<proteinExistence type="predicted"/>
<dbReference type="Gene3D" id="2.60.40.10">
    <property type="entry name" value="Immunoglobulins"/>
    <property type="match status" value="2"/>
</dbReference>
<dbReference type="InterPro" id="IPR003599">
    <property type="entry name" value="Ig_sub"/>
</dbReference>
<accession>A0ABV1ABI6</accession>
<dbReference type="Proteomes" id="UP001469553">
    <property type="component" value="Unassembled WGS sequence"/>
</dbReference>
<organism evidence="5 6">
    <name type="scientific">Ameca splendens</name>
    <dbReference type="NCBI Taxonomy" id="208324"/>
    <lineage>
        <taxon>Eukaryota</taxon>
        <taxon>Metazoa</taxon>
        <taxon>Chordata</taxon>
        <taxon>Craniata</taxon>
        <taxon>Vertebrata</taxon>
        <taxon>Euteleostomi</taxon>
        <taxon>Actinopterygii</taxon>
        <taxon>Neopterygii</taxon>
        <taxon>Teleostei</taxon>
        <taxon>Neoteleostei</taxon>
        <taxon>Acanthomorphata</taxon>
        <taxon>Ovalentaria</taxon>
        <taxon>Atherinomorphae</taxon>
        <taxon>Cyprinodontiformes</taxon>
        <taxon>Goodeidae</taxon>
        <taxon>Ameca</taxon>
    </lineage>
</organism>
<evidence type="ECO:0000256" key="2">
    <source>
        <dbReference type="ARBA" id="ARBA00023157"/>
    </source>
</evidence>
<feature type="non-terminal residue" evidence="5">
    <location>
        <position position="1"/>
    </location>
</feature>
<feature type="domain" description="Ig-like" evidence="4">
    <location>
        <begin position="103"/>
        <end position="182"/>
    </location>
</feature>
<dbReference type="InterPro" id="IPR007110">
    <property type="entry name" value="Ig-like_dom"/>
</dbReference>
<dbReference type="PANTHER" id="PTHR11481">
    <property type="entry name" value="IMMUNOGLOBULIN FC RECEPTOR"/>
    <property type="match status" value="1"/>
</dbReference>
<keyword evidence="2" id="KW-1015">Disulfide bond</keyword>
<protein>
    <recommendedName>
        <fullName evidence="4">Ig-like domain-containing protein</fullName>
    </recommendedName>
</protein>
<evidence type="ECO:0000256" key="1">
    <source>
        <dbReference type="ARBA" id="ARBA00022729"/>
    </source>
</evidence>
<dbReference type="SUPFAM" id="SSF48726">
    <property type="entry name" value="Immunoglobulin"/>
    <property type="match status" value="2"/>
</dbReference>
<dbReference type="InterPro" id="IPR013783">
    <property type="entry name" value="Ig-like_fold"/>
</dbReference>
<evidence type="ECO:0000313" key="5">
    <source>
        <dbReference type="EMBL" id="MEQ2315437.1"/>
    </source>
</evidence>
<gene>
    <name evidence="5" type="ORF">AMECASPLE_022306</name>
</gene>
<sequence length="290" mass="31539">LISLLSCSTNQGLTGHLTVSPSRSQFFEGDPVSLSCEEDNNSAGWTVRRNTIRLESECGDEWGIYDGYSCNISMLFSSDSGVYWCETREHGDSESIKLTVTGGSVILQSPVLPVMEGDDVTLSCQTKTPSNLPAAFIKDGSLIRTEPAGHMTLHHVTSSDEGLYKCNIRGHGESPSSWISVSEKPQTMAPHTLQTPPTTVIPPTTVAPPLILTTATYLAPPPAAAAFQYRLVCHLVVFCPYFMSTVLMLSLYQRNATGSKQAASMVMTPPTHEEQGLDDDYDDVTTEHNF</sequence>
<feature type="region of interest" description="Disordered" evidence="3">
    <location>
        <begin position="263"/>
        <end position="290"/>
    </location>
</feature>
<keyword evidence="6" id="KW-1185">Reference proteome</keyword>
<name>A0ABV1ABI6_9TELE</name>